<dbReference type="InterPro" id="IPR007936">
    <property type="entry name" value="VapE-like_dom"/>
</dbReference>
<reference evidence="2 3" key="1">
    <citation type="journal article" date="2019" name="Nat. Med.">
        <title>A library of human gut bacterial isolates paired with longitudinal multiomics data enables mechanistic microbiome research.</title>
        <authorList>
            <person name="Poyet M."/>
            <person name="Groussin M."/>
            <person name="Gibbons S.M."/>
            <person name="Avila-Pacheco J."/>
            <person name="Jiang X."/>
            <person name="Kearney S.M."/>
            <person name="Perrotta A.R."/>
            <person name="Berdy B."/>
            <person name="Zhao S."/>
            <person name="Lieberman T.D."/>
            <person name="Swanson P.K."/>
            <person name="Smith M."/>
            <person name="Roesemann S."/>
            <person name="Alexander J.E."/>
            <person name="Rich S.A."/>
            <person name="Livny J."/>
            <person name="Vlamakis H."/>
            <person name="Clish C."/>
            <person name="Bullock K."/>
            <person name="Deik A."/>
            <person name="Scott J."/>
            <person name="Pierce K.A."/>
            <person name="Xavier R.J."/>
            <person name="Alm E.J."/>
        </authorList>
    </citation>
    <scope>NUCLEOTIDE SEQUENCE [LARGE SCALE GENOMIC DNA]</scope>
    <source>
        <strain evidence="2 3">BIOML-A2</strain>
    </source>
</reference>
<evidence type="ECO:0000313" key="3">
    <source>
        <dbReference type="Proteomes" id="UP000323567"/>
    </source>
</evidence>
<protein>
    <recommendedName>
        <fullName evidence="1">Virulence-associated protein E-like domain-containing protein</fullName>
    </recommendedName>
</protein>
<dbReference type="PANTHER" id="PTHR34985">
    <property type="entry name" value="SLR0554 PROTEIN"/>
    <property type="match status" value="1"/>
</dbReference>
<dbReference type="EMBL" id="VVXK01000010">
    <property type="protein sequence ID" value="KAA2370044.1"/>
    <property type="molecule type" value="Genomic_DNA"/>
</dbReference>
<dbReference type="Proteomes" id="UP000323567">
    <property type="component" value="Unassembled WGS sequence"/>
</dbReference>
<dbReference type="RefSeq" id="WP_149887339.1">
    <property type="nucleotide sequence ID" value="NZ_VVXK01000010.1"/>
</dbReference>
<sequence>MSNALDEFKGVADAGITPDDNPGLEAFVEGAGEMPAPQPLVELAKPAKKGDNVLIQIEMYLRSKYRFRYNLVSNKVEFGRIVDKDFRDMRDYDYNSLLRELKLSDLSCSISSLRQILASDFVMPYDPYQAFVKNLPDWDGQDHIGELAATVRTTNPDFWAICLRKWLVAMVISWIKPDIVNHTALILCGPQGCGKTTWLKALIPDVLSNYIFTGKVNVRDKDSQIKLSECCLIIMDELENMRRDTDALKELITKSCIYVRRAYAFVHENYTRRASFAGSTNNYDLLPDMTGNRRFLCFVAENIDNNHDVNMEQVYAQAIALWVGGFQYWFDKDEMAVLERNNEAFRAVCVEEEQLTSFYEPCNEGDAGVLFMKTTDILKSLLQLSGLRSLSDQKLGRVLMSLGYKRVKKDGRYGYLLRLRKPSVPDSLLSELESMVEVQVPEEPEEIELAQLPVARIGRVQRQQE</sequence>
<dbReference type="Gene3D" id="3.40.50.300">
    <property type="entry name" value="P-loop containing nucleotide triphosphate hydrolases"/>
    <property type="match status" value="1"/>
</dbReference>
<proteinExistence type="predicted"/>
<accession>A0A5B3G911</accession>
<dbReference type="SUPFAM" id="SSF52540">
    <property type="entry name" value="P-loop containing nucleoside triphosphate hydrolases"/>
    <property type="match status" value="1"/>
</dbReference>
<evidence type="ECO:0000259" key="1">
    <source>
        <dbReference type="Pfam" id="PF05272"/>
    </source>
</evidence>
<dbReference type="InterPro" id="IPR027417">
    <property type="entry name" value="P-loop_NTPase"/>
</dbReference>
<evidence type="ECO:0000313" key="2">
    <source>
        <dbReference type="EMBL" id="KAA2370044.1"/>
    </source>
</evidence>
<dbReference type="Pfam" id="PF05272">
    <property type="entry name" value="VapE-like_dom"/>
    <property type="match status" value="1"/>
</dbReference>
<gene>
    <name evidence="2" type="ORF">F2Y13_08195</name>
</gene>
<dbReference type="AlphaFoldDB" id="A0A5B3G911"/>
<name>A0A5B3G911_9BACT</name>
<feature type="domain" description="Virulence-associated protein E-like" evidence="1">
    <location>
        <begin position="137"/>
        <end position="346"/>
    </location>
</feature>
<comment type="caution">
    <text evidence="2">The sequence shown here is derived from an EMBL/GenBank/DDBJ whole genome shotgun (WGS) entry which is preliminary data.</text>
</comment>
<organism evidence="2 3">
    <name type="scientific">Alistipes shahii</name>
    <dbReference type="NCBI Taxonomy" id="328814"/>
    <lineage>
        <taxon>Bacteria</taxon>
        <taxon>Pseudomonadati</taxon>
        <taxon>Bacteroidota</taxon>
        <taxon>Bacteroidia</taxon>
        <taxon>Bacteroidales</taxon>
        <taxon>Rikenellaceae</taxon>
        <taxon>Alistipes</taxon>
    </lineage>
</organism>
<dbReference type="PANTHER" id="PTHR34985:SF1">
    <property type="entry name" value="SLR0554 PROTEIN"/>
    <property type="match status" value="1"/>
</dbReference>